<dbReference type="SUPFAM" id="SSF51556">
    <property type="entry name" value="Metallo-dependent hydrolases"/>
    <property type="match status" value="1"/>
</dbReference>
<dbReference type="GO" id="GO:0006154">
    <property type="term" value="P:adenosine catabolic process"/>
    <property type="evidence" value="ECO:0007669"/>
    <property type="project" value="TreeGrafter"/>
</dbReference>
<dbReference type="PANTHER" id="PTHR11409">
    <property type="entry name" value="ADENOSINE DEAMINASE"/>
    <property type="match status" value="1"/>
</dbReference>
<name>A0A1S8X2E4_OPIVI</name>
<keyword evidence="9" id="KW-1185">Reference proteome</keyword>
<evidence type="ECO:0000256" key="3">
    <source>
        <dbReference type="ARBA" id="ARBA00012784"/>
    </source>
</evidence>
<dbReference type="InterPro" id="IPR001365">
    <property type="entry name" value="A_deaminase_dom"/>
</dbReference>
<keyword evidence="6" id="KW-0862">Zinc</keyword>
<accession>A0A1S8X2E4</accession>
<organism evidence="8 9">
    <name type="scientific">Opisthorchis viverrini</name>
    <name type="common">Southeast Asian liver fluke</name>
    <dbReference type="NCBI Taxonomy" id="6198"/>
    <lineage>
        <taxon>Eukaryota</taxon>
        <taxon>Metazoa</taxon>
        <taxon>Spiralia</taxon>
        <taxon>Lophotrochozoa</taxon>
        <taxon>Platyhelminthes</taxon>
        <taxon>Trematoda</taxon>
        <taxon>Digenea</taxon>
        <taxon>Opisthorchiida</taxon>
        <taxon>Opisthorchiata</taxon>
        <taxon>Opisthorchiidae</taxon>
        <taxon>Opisthorchis</taxon>
    </lineage>
</organism>
<proteinExistence type="inferred from homology"/>
<dbReference type="GO" id="GO:0046872">
    <property type="term" value="F:metal ion binding"/>
    <property type="evidence" value="ECO:0007669"/>
    <property type="project" value="UniProtKB-KW"/>
</dbReference>
<dbReference type="InterPro" id="IPR032466">
    <property type="entry name" value="Metal_Hydrolase"/>
</dbReference>
<evidence type="ECO:0000259" key="7">
    <source>
        <dbReference type="Pfam" id="PF00962"/>
    </source>
</evidence>
<keyword evidence="4" id="KW-0479">Metal-binding</keyword>
<keyword evidence="5" id="KW-0378">Hydrolase</keyword>
<dbReference type="AlphaFoldDB" id="A0A1S8X2E4"/>
<protein>
    <recommendedName>
        <fullName evidence="3">adenosine deaminase</fullName>
        <ecNumber evidence="3">3.5.4.4</ecNumber>
    </recommendedName>
</protein>
<evidence type="ECO:0000256" key="2">
    <source>
        <dbReference type="ARBA" id="ARBA00006676"/>
    </source>
</evidence>
<dbReference type="GO" id="GO:0005829">
    <property type="term" value="C:cytosol"/>
    <property type="evidence" value="ECO:0007669"/>
    <property type="project" value="TreeGrafter"/>
</dbReference>
<dbReference type="EC" id="3.5.4.4" evidence="3"/>
<feature type="domain" description="Adenosine deaminase" evidence="7">
    <location>
        <begin position="21"/>
        <end position="118"/>
    </location>
</feature>
<evidence type="ECO:0000256" key="6">
    <source>
        <dbReference type="ARBA" id="ARBA00022833"/>
    </source>
</evidence>
<evidence type="ECO:0000256" key="1">
    <source>
        <dbReference type="ARBA" id="ARBA00001947"/>
    </source>
</evidence>
<dbReference type="Pfam" id="PF00962">
    <property type="entry name" value="A_deaminase"/>
    <property type="match status" value="1"/>
</dbReference>
<dbReference type="GO" id="GO:0004000">
    <property type="term" value="F:adenosine deaminase activity"/>
    <property type="evidence" value="ECO:0007669"/>
    <property type="project" value="TreeGrafter"/>
</dbReference>
<evidence type="ECO:0000313" key="9">
    <source>
        <dbReference type="Proteomes" id="UP000243686"/>
    </source>
</evidence>
<gene>
    <name evidence="8" type="ORF">X801_03264</name>
</gene>
<evidence type="ECO:0000256" key="4">
    <source>
        <dbReference type="ARBA" id="ARBA00022723"/>
    </source>
</evidence>
<sequence>MFPGVVDVALTIFIHISSTLQEAITRITSECIEDCARLGRLCYAELCFSPYFLAGPNLSVDNVVQTIVETTRSVSQQHGIVVRLILSILRHLPETAKGVLDLAIKYQKEGVVAIDVAVNKWIGEELKFCQEAMGLTKAELEQCKRNAAKAAFLETEEAKEALLNHMFG</sequence>
<comment type="cofactor">
    <cofactor evidence="1">
        <name>Zn(2+)</name>
        <dbReference type="ChEBI" id="CHEBI:29105"/>
    </cofactor>
</comment>
<dbReference type="Gene3D" id="3.20.20.140">
    <property type="entry name" value="Metal-dependent hydrolases"/>
    <property type="match status" value="1"/>
</dbReference>
<dbReference type="Proteomes" id="UP000243686">
    <property type="component" value="Unassembled WGS sequence"/>
</dbReference>
<comment type="similarity">
    <text evidence="2">Belongs to the metallo-dependent hydrolases superfamily. Adenosine and AMP deaminases family.</text>
</comment>
<evidence type="ECO:0000256" key="5">
    <source>
        <dbReference type="ARBA" id="ARBA00022801"/>
    </source>
</evidence>
<reference evidence="8 9" key="1">
    <citation type="submission" date="2015-03" db="EMBL/GenBank/DDBJ databases">
        <title>Draft genome of the nematode, Opisthorchis viverrini.</title>
        <authorList>
            <person name="Mitreva M."/>
        </authorList>
    </citation>
    <scope>NUCLEOTIDE SEQUENCE [LARGE SCALE GENOMIC DNA]</scope>
    <source>
        <strain evidence="8">Khon Kaen</strain>
    </source>
</reference>
<dbReference type="InterPro" id="IPR006330">
    <property type="entry name" value="Ado/ade_deaminase"/>
</dbReference>
<dbReference type="PANTHER" id="PTHR11409:SF43">
    <property type="entry name" value="ADENOSINE DEAMINASE"/>
    <property type="match status" value="1"/>
</dbReference>
<dbReference type="GO" id="GO:0043103">
    <property type="term" value="P:hypoxanthine salvage"/>
    <property type="evidence" value="ECO:0007669"/>
    <property type="project" value="TreeGrafter"/>
</dbReference>
<dbReference type="GO" id="GO:0046103">
    <property type="term" value="P:inosine biosynthetic process"/>
    <property type="evidence" value="ECO:0007669"/>
    <property type="project" value="TreeGrafter"/>
</dbReference>
<evidence type="ECO:0000313" key="8">
    <source>
        <dbReference type="EMBL" id="OON20846.1"/>
    </source>
</evidence>
<dbReference type="EMBL" id="KV892410">
    <property type="protein sequence ID" value="OON20846.1"/>
    <property type="molecule type" value="Genomic_DNA"/>
</dbReference>